<keyword evidence="5" id="KW-1185">Reference proteome</keyword>
<dbReference type="InterPro" id="IPR011059">
    <property type="entry name" value="Metal-dep_hydrolase_composite"/>
</dbReference>
<name>A0AAD5TCK9_9FUNG</name>
<dbReference type="Pfam" id="PF01979">
    <property type="entry name" value="Amidohydro_1"/>
    <property type="match status" value="1"/>
</dbReference>
<evidence type="ECO:0000259" key="3">
    <source>
        <dbReference type="Pfam" id="PF01979"/>
    </source>
</evidence>
<comment type="caution">
    <text evidence="4">The sequence shown here is derived from an EMBL/GenBank/DDBJ whole genome shotgun (WGS) entry which is preliminary data.</text>
</comment>
<dbReference type="AlphaFoldDB" id="A0AAD5TCK9"/>
<feature type="domain" description="Amidohydrolase-related" evidence="3">
    <location>
        <begin position="415"/>
        <end position="493"/>
    </location>
</feature>
<keyword evidence="1" id="KW-0378">Hydrolase</keyword>
<dbReference type="Proteomes" id="UP001212152">
    <property type="component" value="Unassembled WGS sequence"/>
</dbReference>
<gene>
    <name evidence="4" type="ORF">HDU87_008709</name>
</gene>
<evidence type="ECO:0000313" key="5">
    <source>
        <dbReference type="Proteomes" id="UP001212152"/>
    </source>
</evidence>
<evidence type="ECO:0000256" key="2">
    <source>
        <dbReference type="SAM" id="MobiDB-lite"/>
    </source>
</evidence>
<dbReference type="InterPro" id="IPR032466">
    <property type="entry name" value="Metal_Hydrolase"/>
</dbReference>
<dbReference type="PANTHER" id="PTHR11113:SF14">
    <property type="entry name" value="N-ACETYLGLUCOSAMINE-6-PHOSPHATE DEACETYLASE"/>
    <property type="match status" value="1"/>
</dbReference>
<dbReference type="Gene3D" id="3.20.20.140">
    <property type="entry name" value="Metal-dependent hydrolases"/>
    <property type="match status" value="2"/>
</dbReference>
<dbReference type="GO" id="GO:0008448">
    <property type="term" value="F:N-acetylglucosamine-6-phosphate deacetylase activity"/>
    <property type="evidence" value="ECO:0007669"/>
    <property type="project" value="TreeGrafter"/>
</dbReference>
<dbReference type="SUPFAM" id="SSF51556">
    <property type="entry name" value="Metallo-dependent hydrolases"/>
    <property type="match status" value="1"/>
</dbReference>
<dbReference type="PANTHER" id="PTHR11113">
    <property type="entry name" value="N-ACETYLGLUCOSAMINE-6-PHOSPHATE DEACETYLASE"/>
    <property type="match status" value="1"/>
</dbReference>
<feature type="region of interest" description="Disordered" evidence="2">
    <location>
        <begin position="69"/>
        <end position="96"/>
    </location>
</feature>
<dbReference type="EMBL" id="JADGJQ010000093">
    <property type="protein sequence ID" value="KAJ3170824.1"/>
    <property type="molecule type" value="Genomic_DNA"/>
</dbReference>
<dbReference type="InterPro" id="IPR006680">
    <property type="entry name" value="Amidohydro-rel"/>
</dbReference>
<sequence>MLGLDKKPGNSAPAGSASRNAWTFSAAAILSAVLAINSLTYFHTPPASPAGGISAAAFSAGWNLCQGSSLHTSQPVDKDHAKQPSGSNPRDGIGGLPKHRAVVLRNATLLNGDGSISRAADIYMRGGVFSDPPSAAEFAKEDWIEVQVDGRYVTPGLVDQHSHAGVDSWPALWASDDTNEMTESPTMPQLRALDGFDPSDPAIAAINSGGVTSFLGLPGSGNLMGGEGYTYKSRRLPSNEVADMRMEAGDTSRTLRYMKMACGENPKRVYGSRHLLPGSRLGSAWGFRKQFAAARSHMHAQDDWCAAAGDAKQRYGHDDGARKALGGRFPEDLALESLVALLRGKVLLNVHCYETHDLEMMVRMSHEFGFKIQSFHHALEAWKVPALLARENISVALFADHWGYKKEAYGTSTRAGEILRAAGVDVAYKSDHPVLNSQHLIFEAAKAHHYGLDAADAIASVTTVPAKKLGLADRIGWIGRGYDADAVIWNAHPLTLGAHPVGVYVDGYQTSGKPLGKQTRAAAAIMKEFVPAELAMPAGQTTCPARSALYTVTNIRRLHANEDGPIENASIVVDRGIVSCVGKCEARGNIFDAGGGVATPGLIASLSQLGIGEISSEPSTRDGAAKDHAALYKDAGTRAADALRPSRDSKMLRAAVRAGVLRAEAVPANTGFVQGYGAVFRTGADDYTTADVRPSGLHVAIGDAARDDTLASSVSGQIAKLRQALRGSPETSAGWEPVLGGRKAAALVVHVNEANDIHRVLDLLDPLYNSRGVKLTIAGGAEAHLVADRLEALQALNVSVSVILNPARCMPSTWESRRCILPGQGGASRVGILRDAGVHVALAVAEAGETRDLMWEAGWALADAREHHEVVVVNQHPQQAPPSGRRAAAPDEADAVGWVTWNVADALGVKDVGRILVGQPANFVLYDGSPVDLRTHLLMVADRDGMGCHPRQE</sequence>
<proteinExistence type="predicted"/>
<accession>A0AAD5TCK9</accession>
<reference evidence="4" key="1">
    <citation type="submission" date="2020-05" db="EMBL/GenBank/DDBJ databases">
        <title>Phylogenomic resolution of chytrid fungi.</title>
        <authorList>
            <person name="Stajich J.E."/>
            <person name="Amses K."/>
            <person name="Simmons R."/>
            <person name="Seto K."/>
            <person name="Myers J."/>
            <person name="Bonds A."/>
            <person name="Quandt C.A."/>
            <person name="Barry K."/>
            <person name="Liu P."/>
            <person name="Grigoriev I."/>
            <person name="Longcore J.E."/>
            <person name="James T.Y."/>
        </authorList>
    </citation>
    <scope>NUCLEOTIDE SEQUENCE</scope>
    <source>
        <strain evidence="4">JEL0379</strain>
    </source>
</reference>
<dbReference type="GO" id="GO:0006046">
    <property type="term" value="P:N-acetylglucosamine catabolic process"/>
    <property type="evidence" value="ECO:0007669"/>
    <property type="project" value="TreeGrafter"/>
</dbReference>
<protein>
    <recommendedName>
        <fullName evidence="3">Amidohydrolase-related domain-containing protein</fullName>
    </recommendedName>
</protein>
<evidence type="ECO:0000256" key="1">
    <source>
        <dbReference type="ARBA" id="ARBA00022801"/>
    </source>
</evidence>
<dbReference type="SUPFAM" id="SSF51338">
    <property type="entry name" value="Composite domain of metallo-dependent hydrolases"/>
    <property type="match status" value="2"/>
</dbReference>
<evidence type="ECO:0000313" key="4">
    <source>
        <dbReference type="EMBL" id="KAJ3170824.1"/>
    </source>
</evidence>
<organism evidence="4 5">
    <name type="scientific">Geranomyces variabilis</name>
    <dbReference type="NCBI Taxonomy" id="109894"/>
    <lineage>
        <taxon>Eukaryota</taxon>
        <taxon>Fungi</taxon>
        <taxon>Fungi incertae sedis</taxon>
        <taxon>Chytridiomycota</taxon>
        <taxon>Chytridiomycota incertae sedis</taxon>
        <taxon>Chytridiomycetes</taxon>
        <taxon>Spizellomycetales</taxon>
        <taxon>Powellomycetaceae</taxon>
        <taxon>Geranomyces</taxon>
    </lineage>
</organism>